<proteinExistence type="predicted"/>
<accession>A0A9Q3GDY6</accession>
<comment type="caution">
    <text evidence="1">The sequence shown here is derived from an EMBL/GenBank/DDBJ whole genome shotgun (WGS) entry which is preliminary data.</text>
</comment>
<dbReference type="Proteomes" id="UP000765509">
    <property type="component" value="Unassembled WGS sequence"/>
</dbReference>
<reference evidence="1" key="1">
    <citation type="submission" date="2021-03" db="EMBL/GenBank/DDBJ databases">
        <title>Draft genome sequence of rust myrtle Austropuccinia psidii MF-1, a brazilian biotype.</title>
        <authorList>
            <person name="Quecine M.C."/>
            <person name="Pachon D.M.R."/>
            <person name="Bonatelli M.L."/>
            <person name="Correr F.H."/>
            <person name="Franceschini L.M."/>
            <person name="Leite T.F."/>
            <person name="Margarido G.R.A."/>
            <person name="Almeida C.A."/>
            <person name="Ferrarezi J.A."/>
            <person name="Labate C.A."/>
        </authorList>
    </citation>
    <scope>NUCLEOTIDE SEQUENCE</scope>
    <source>
        <strain evidence="1">MF-1</strain>
    </source>
</reference>
<name>A0A9Q3GDY6_9BASI</name>
<protein>
    <submittedName>
        <fullName evidence="1">Uncharacterized protein</fullName>
    </submittedName>
</protein>
<dbReference type="AlphaFoldDB" id="A0A9Q3GDY6"/>
<evidence type="ECO:0000313" key="1">
    <source>
        <dbReference type="EMBL" id="MBW0464138.1"/>
    </source>
</evidence>
<organism evidence="1 2">
    <name type="scientific">Austropuccinia psidii MF-1</name>
    <dbReference type="NCBI Taxonomy" id="1389203"/>
    <lineage>
        <taxon>Eukaryota</taxon>
        <taxon>Fungi</taxon>
        <taxon>Dikarya</taxon>
        <taxon>Basidiomycota</taxon>
        <taxon>Pucciniomycotina</taxon>
        <taxon>Pucciniomycetes</taxon>
        <taxon>Pucciniales</taxon>
        <taxon>Sphaerophragmiaceae</taxon>
        <taxon>Austropuccinia</taxon>
    </lineage>
</organism>
<gene>
    <name evidence="1" type="ORF">O181_003853</name>
</gene>
<keyword evidence="2" id="KW-1185">Reference proteome</keyword>
<dbReference type="EMBL" id="AVOT02000707">
    <property type="protein sequence ID" value="MBW0464138.1"/>
    <property type="molecule type" value="Genomic_DNA"/>
</dbReference>
<dbReference type="OrthoDB" id="3544839at2759"/>
<sequence>MPIIRSLNPIALDAIYDIPPPINLFTHPNMVAIDDVNSLCPKGLGNLYIKNIKQLLQFEDAEGIPNLPFDNIKICNPFSISKAEHHPYMSPLRKQINQLGDMIDADLLGPLPLSINNKKIHFNY</sequence>
<evidence type="ECO:0000313" key="2">
    <source>
        <dbReference type="Proteomes" id="UP000765509"/>
    </source>
</evidence>